<dbReference type="OrthoDB" id="7376104at2"/>
<protein>
    <submittedName>
        <fullName evidence="2">YggT family protein</fullName>
    </submittedName>
</protein>
<gene>
    <name evidence="2" type="ORF">DFH01_03370</name>
</gene>
<dbReference type="AlphaFoldDB" id="A0A317FIB2"/>
<keyword evidence="1" id="KW-0472">Membrane</keyword>
<dbReference type="RefSeq" id="WP_109868964.1">
    <property type="nucleotide sequence ID" value="NZ_QGNA01000001.1"/>
</dbReference>
<keyword evidence="1" id="KW-0812">Transmembrane</keyword>
<dbReference type="Proteomes" id="UP000245765">
    <property type="component" value="Unassembled WGS sequence"/>
</dbReference>
<reference evidence="3" key="1">
    <citation type="submission" date="2018-05" db="EMBL/GenBank/DDBJ databases">
        <authorList>
            <person name="Du Z."/>
            <person name="Wang X."/>
        </authorList>
    </citation>
    <scope>NUCLEOTIDE SEQUENCE [LARGE SCALE GENOMIC DNA]</scope>
    <source>
        <strain evidence="3">CQN31</strain>
    </source>
</reference>
<feature type="transmembrane region" description="Helical" evidence="1">
    <location>
        <begin position="70"/>
        <end position="96"/>
    </location>
</feature>
<sequence>MQSFITDHLAFWIPMYVLALTAWACIGRFLMQVFVPEESPNYIWRGFRMLTDWAVWCARRLVPSYVGPRLLPLVAACWLFGIRLVAGIILIGAGLAPRLVPPPGAG</sequence>
<dbReference type="EMBL" id="QGNA01000001">
    <property type="protein sequence ID" value="PWS38343.1"/>
    <property type="molecule type" value="Genomic_DNA"/>
</dbReference>
<feature type="transmembrane region" description="Helical" evidence="1">
    <location>
        <begin position="9"/>
        <end position="30"/>
    </location>
</feature>
<comment type="caution">
    <text evidence="2">The sequence shown here is derived from an EMBL/GenBank/DDBJ whole genome shotgun (WGS) entry which is preliminary data.</text>
</comment>
<keyword evidence="3" id="KW-1185">Reference proteome</keyword>
<proteinExistence type="predicted"/>
<evidence type="ECO:0000313" key="3">
    <source>
        <dbReference type="Proteomes" id="UP000245765"/>
    </source>
</evidence>
<evidence type="ECO:0000313" key="2">
    <source>
        <dbReference type="EMBL" id="PWS38343.1"/>
    </source>
</evidence>
<evidence type="ECO:0000256" key="1">
    <source>
        <dbReference type="SAM" id="Phobius"/>
    </source>
</evidence>
<accession>A0A317FIB2</accession>
<organism evidence="2 3">
    <name type="scientific">Falsiroseomonas bella</name>
    <dbReference type="NCBI Taxonomy" id="2184016"/>
    <lineage>
        <taxon>Bacteria</taxon>
        <taxon>Pseudomonadati</taxon>
        <taxon>Pseudomonadota</taxon>
        <taxon>Alphaproteobacteria</taxon>
        <taxon>Acetobacterales</taxon>
        <taxon>Roseomonadaceae</taxon>
        <taxon>Falsiroseomonas</taxon>
    </lineage>
</organism>
<name>A0A317FIB2_9PROT</name>
<keyword evidence="1" id="KW-1133">Transmembrane helix</keyword>